<sequence>MSTTFDCPTGPVAGIDTHTDTHTVAVISDTGRHIATDTFPATNPGYVAISEFMATYGVTTVGVEGTSSYGAGLTRHLRTQKYSVVEVLRPTRAVRRRDGKSDPVDAVAAARQVLTGEALSIPKDTSGPVESLRGLQITRRQLVMTAAKLMTTIKSLLVTAPDEIRRRYSAMPTLVMVEALSRCRPSADLADPRNGVLLALKTLATTYRDLQKQGTQLEKHISILVEMINPHVTSIFGCGSVVAADLIVSVGDNPGRIHSEAALAHLCGVAPIPASSGRTHRHRLNRGGDRRANSALHRIALVRMHHDQRTRDYVAKRTKEGLSKKEILRCLKRAIVREVYRVLCLGQAVLPTGQVEVDELKARRIERQLSQAQVAEKLGCAPARISDIETGKRPLPELRLAYEELLKSA</sequence>
<protein>
    <submittedName>
        <fullName evidence="3">IS110 family transposase</fullName>
    </submittedName>
</protein>
<dbReference type="CDD" id="cd00093">
    <property type="entry name" value="HTH_XRE"/>
    <property type="match status" value="1"/>
</dbReference>
<dbReference type="EMBL" id="CP021252">
    <property type="protein sequence ID" value="ART20212.1"/>
    <property type="molecule type" value="Genomic_DNA"/>
</dbReference>
<dbReference type="GO" id="GO:0003677">
    <property type="term" value="F:DNA binding"/>
    <property type="evidence" value="ECO:0007669"/>
    <property type="project" value="InterPro"/>
</dbReference>
<proteinExistence type="predicted"/>
<accession>A0A2Z2J349</accession>
<dbReference type="EMBL" id="CP021252">
    <property type="protein sequence ID" value="ART22005.1"/>
    <property type="molecule type" value="Genomic_DNA"/>
</dbReference>
<dbReference type="SUPFAM" id="SSF47413">
    <property type="entry name" value="lambda repressor-like DNA-binding domains"/>
    <property type="match status" value="1"/>
</dbReference>
<name>A0A2Z2J349_CORST</name>
<dbReference type="PANTHER" id="PTHR33055:SF16">
    <property type="entry name" value="TRANSPOSASE FOR INSERTION SEQUENCE ELEMENT IS1547"/>
    <property type="match status" value="1"/>
</dbReference>
<feature type="domain" description="HTH cro/C1-type" evidence="1">
    <location>
        <begin position="360"/>
        <end position="393"/>
    </location>
</feature>
<dbReference type="InterPro" id="IPR047650">
    <property type="entry name" value="Transpos_IS110"/>
</dbReference>
<dbReference type="NCBIfam" id="NF033542">
    <property type="entry name" value="transpos_IS110"/>
    <property type="match status" value="1"/>
</dbReference>
<evidence type="ECO:0000313" key="4">
    <source>
        <dbReference type="Proteomes" id="UP000250197"/>
    </source>
</evidence>
<reference evidence="3 4" key="1">
    <citation type="submission" date="2017-05" db="EMBL/GenBank/DDBJ databases">
        <title>Complete genome sequence of Corynebacterium striatum KC-Na-1 isolated from Neophocaena asiaeorientalis in Korea.</title>
        <authorList>
            <person name="Kim J.H."/>
            <person name="Lee K."/>
        </authorList>
    </citation>
    <scope>NUCLEOTIDE SEQUENCE [LARGE SCALE GENOMIC DNA]</scope>
    <source>
        <strain evidence="3 4">KC-Na-01</strain>
    </source>
</reference>
<dbReference type="KEGG" id="cstr:CBE89_00870"/>
<dbReference type="InterPro" id="IPR002525">
    <property type="entry name" value="Transp_IS110-like_N"/>
</dbReference>
<dbReference type="GO" id="GO:0004803">
    <property type="term" value="F:transposase activity"/>
    <property type="evidence" value="ECO:0007669"/>
    <property type="project" value="InterPro"/>
</dbReference>
<evidence type="ECO:0000259" key="1">
    <source>
        <dbReference type="PROSITE" id="PS50943"/>
    </source>
</evidence>
<evidence type="ECO:0000313" key="2">
    <source>
        <dbReference type="EMBL" id="ART20212.1"/>
    </source>
</evidence>
<dbReference type="Proteomes" id="UP000250197">
    <property type="component" value="Chromosome"/>
</dbReference>
<dbReference type="KEGG" id="cstr:CBE89_11245"/>
<dbReference type="PANTHER" id="PTHR33055">
    <property type="entry name" value="TRANSPOSASE FOR INSERTION SEQUENCE ELEMENT IS1111A"/>
    <property type="match status" value="1"/>
</dbReference>
<dbReference type="InterPro" id="IPR010982">
    <property type="entry name" value="Lambda_DNA-bd_dom_sf"/>
</dbReference>
<gene>
    <name evidence="2" type="ORF">CBE89_00870</name>
    <name evidence="3" type="ORF">CBE89_11245</name>
</gene>
<dbReference type="InterPro" id="IPR001387">
    <property type="entry name" value="Cro/C1-type_HTH"/>
</dbReference>
<dbReference type="GO" id="GO:0006313">
    <property type="term" value="P:DNA transposition"/>
    <property type="evidence" value="ECO:0007669"/>
    <property type="project" value="InterPro"/>
</dbReference>
<dbReference type="Pfam" id="PF01548">
    <property type="entry name" value="DEDD_Tnp_IS110"/>
    <property type="match status" value="1"/>
</dbReference>
<dbReference type="SMART" id="SM00530">
    <property type="entry name" value="HTH_XRE"/>
    <property type="match status" value="1"/>
</dbReference>
<dbReference type="InterPro" id="IPR003346">
    <property type="entry name" value="Transposase_20"/>
</dbReference>
<dbReference type="Pfam" id="PF13560">
    <property type="entry name" value="HTH_31"/>
    <property type="match status" value="1"/>
</dbReference>
<organism evidence="3 4">
    <name type="scientific">Corynebacterium striatum</name>
    <dbReference type="NCBI Taxonomy" id="43770"/>
    <lineage>
        <taxon>Bacteria</taxon>
        <taxon>Bacillati</taxon>
        <taxon>Actinomycetota</taxon>
        <taxon>Actinomycetes</taxon>
        <taxon>Mycobacteriales</taxon>
        <taxon>Corynebacteriaceae</taxon>
        <taxon>Corynebacterium</taxon>
    </lineage>
</organism>
<dbReference type="AlphaFoldDB" id="A0A2Z2J349"/>
<evidence type="ECO:0000313" key="3">
    <source>
        <dbReference type="EMBL" id="ART22005.1"/>
    </source>
</evidence>
<dbReference type="RefSeq" id="WP_070435127.1">
    <property type="nucleotide sequence ID" value="NZ_CP021252.1"/>
</dbReference>
<dbReference type="Pfam" id="PF02371">
    <property type="entry name" value="Transposase_20"/>
    <property type="match status" value="1"/>
</dbReference>
<dbReference type="Gene3D" id="1.10.260.40">
    <property type="entry name" value="lambda repressor-like DNA-binding domains"/>
    <property type="match status" value="1"/>
</dbReference>
<dbReference type="PROSITE" id="PS50943">
    <property type="entry name" value="HTH_CROC1"/>
    <property type="match status" value="1"/>
</dbReference>